<dbReference type="PROSITE" id="PS51257">
    <property type="entry name" value="PROKAR_LIPOPROTEIN"/>
    <property type="match status" value="1"/>
</dbReference>
<organism evidence="1 2">
    <name type="scientific">Cruoricaptor ignavus</name>
    <dbReference type="NCBI Taxonomy" id="1118202"/>
    <lineage>
        <taxon>Bacteria</taxon>
        <taxon>Pseudomonadati</taxon>
        <taxon>Bacteroidota</taxon>
        <taxon>Flavobacteriia</taxon>
        <taxon>Flavobacteriales</taxon>
        <taxon>Weeksellaceae</taxon>
        <taxon>Cruoricaptor</taxon>
    </lineage>
</organism>
<evidence type="ECO:0000313" key="2">
    <source>
        <dbReference type="Proteomes" id="UP000593605"/>
    </source>
</evidence>
<dbReference type="RefSeq" id="WP_193439187.1">
    <property type="nucleotide sequence ID" value="NZ_CP063145.1"/>
</dbReference>
<sequence>MINYKISILCIFFLFLSCKKNEEKCYEKFQDLYLKRYSLWMTFDRTGINSNSNFSSEDYKKLKKQLNDSLQITIDCALENDKKNELFYLYKMKQLYLADKLYEVKPFLKTVDI</sequence>
<evidence type="ECO:0008006" key="3">
    <source>
        <dbReference type="Google" id="ProtNLM"/>
    </source>
</evidence>
<dbReference type="KEGG" id="civ:IMZ16_05370"/>
<protein>
    <recommendedName>
        <fullName evidence="3">Lipoprotein</fullName>
    </recommendedName>
</protein>
<dbReference type="EMBL" id="CP063145">
    <property type="protein sequence ID" value="QOR72980.1"/>
    <property type="molecule type" value="Genomic_DNA"/>
</dbReference>
<name>A0A7M1SZH4_9FLAO</name>
<evidence type="ECO:0000313" key="1">
    <source>
        <dbReference type="EMBL" id="QOR72980.1"/>
    </source>
</evidence>
<reference evidence="1 2" key="1">
    <citation type="submission" date="2020-10" db="EMBL/GenBank/DDBJ databases">
        <title>Complete genome of Cruoricapor ignavus strain M1214 isolated from the blood culture of a febrile patient.</title>
        <authorList>
            <person name="Guglielmino C.J.D."/>
        </authorList>
    </citation>
    <scope>NUCLEOTIDE SEQUENCE [LARGE SCALE GENOMIC DNA]</scope>
    <source>
        <strain evidence="1 2">M1214</strain>
    </source>
</reference>
<gene>
    <name evidence="1" type="ORF">IMZ16_05370</name>
</gene>
<dbReference type="Proteomes" id="UP000593605">
    <property type="component" value="Chromosome"/>
</dbReference>
<dbReference type="AlphaFoldDB" id="A0A7M1SZH4"/>
<proteinExistence type="predicted"/>
<accession>A0A7M1SZH4</accession>